<feature type="domain" description="DUF4124" evidence="3">
    <location>
        <begin position="12"/>
        <end position="64"/>
    </location>
</feature>
<protein>
    <recommendedName>
        <fullName evidence="3">DUF4124 domain-containing protein</fullName>
    </recommendedName>
</protein>
<dbReference type="PATRIC" id="fig|1172194.4.peg.1723"/>
<dbReference type="Pfam" id="PF13511">
    <property type="entry name" value="DUF4124"/>
    <property type="match status" value="1"/>
</dbReference>
<feature type="region of interest" description="Disordered" evidence="1">
    <location>
        <begin position="57"/>
        <end position="92"/>
    </location>
</feature>
<accession>I8TCI0</accession>
<keyword evidence="2" id="KW-0732">Signal</keyword>
<dbReference type="InterPro" id="IPR025392">
    <property type="entry name" value="DUF4124"/>
</dbReference>
<proteinExistence type="predicted"/>
<organism evidence="4 5">
    <name type="scientific">Hydrocarboniphaga effusa AP103</name>
    <dbReference type="NCBI Taxonomy" id="1172194"/>
    <lineage>
        <taxon>Bacteria</taxon>
        <taxon>Pseudomonadati</taxon>
        <taxon>Pseudomonadota</taxon>
        <taxon>Gammaproteobacteria</taxon>
        <taxon>Nevskiales</taxon>
        <taxon>Nevskiaceae</taxon>
        <taxon>Hydrocarboniphaga</taxon>
    </lineage>
</organism>
<sequence>MRALPLLLLTSFLLPGLPAAAEVYRWTDANGVVHYGDKAPDAKAKPAQLPQLQVIPGTPAAAAPGKPAGASDPTAEPAPAAEKKPRLSIAAPQPEQVIRDTSRQLSVRVDLQSPLPEGAGLIYYLDGVAQNAQPTQERGQIIGNVDRGSHLVDVGVVDRNGKLLVRTPPVIVHVMPPASINAPNKGK</sequence>
<keyword evidence="5" id="KW-1185">Reference proteome</keyword>
<dbReference type="EMBL" id="AKGD01000001">
    <property type="protein sequence ID" value="EIT71645.1"/>
    <property type="molecule type" value="Genomic_DNA"/>
</dbReference>
<dbReference type="RefSeq" id="WP_007184731.1">
    <property type="nucleotide sequence ID" value="NZ_AKGD01000001.1"/>
</dbReference>
<feature type="compositionally biased region" description="Low complexity" evidence="1">
    <location>
        <begin position="57"/>
        <end position="80"/>
    </location>
</feature>
<dbReference type="OrthoDB" id="7062774at2"/>
<gene>
    <name evidence="4" type="ORF">WQQ_17820</name>
</gene>
<comment type="caution">
    <text evidence="4">The sequence shown here is derived from an EMBL/GenBank/DDBJ whole genome shotgun (WGS) entry which is preliminary data.</text>
</comment>
<reference evidence="4 5" key="1">
    <citation type="journal article" date="2012" name="J. Bacteriol.">
        <title>Genome Sequence of n-Alkane-Degrading Hydrocarboniphaga effusa Strain AP103T (ATCC BAA-332T).</title>
        <authorList>
            <person name="Chang H.K."/>
            <person name="Zylstra G.J."/>
            <person name="Chae J.C."/>
        </authorList>
    </citation>
    <scope>NUCLEOTIDE SEQUENCE [LARGE SCALE GENOMIC DNA]</scope>
    <source>
        <strain evidence="4 5">AP103</strain>
    </source>
</reference>
<evidence type="ECO:0000313" key="5">
    <source>
        <dbReference type="Proteomes" id="UP000003704"/>
    </source>
</evidence>
<evidence type="ECO:0000259" key="3">
    <source>
        <dbReference type="Pfam" id="PF13511"/>
    </source>
</evidence>
<feature type="chain" id="PRO_5003714159" description="DUF4124 domain-containing protein" evidence="2">
    <location>
        <begin position="22"/>
        <end position="187"/>
    </location>
</feature>
<evidence type="ECO:0000313" key="4">
    <source>
        <dbReference type="EMBL" id="EIT71645.1"/>
    </source>
</evidence>
<evidence type="ECO:0000256" key="1">
    <source>
        <dbReference type="SAM" id="MobiDB-lite"/>
    </source>
</evidence>
<dbReference type="STRING" id="1172194.WQQ_17820"/>
<evidence type="ECO:0000256" key="2">
    <source>
        <dbReference type="SAM" id="SignalP"/>
    </source>
</evidence>
<dbReference type="AlphaFoldDB" id="I8TCI0"/>
<name>I8TCI0_9GAMM</name>
<feature type="signal peptide" evidence="2">
    <location>
        <begin position="1"/>
        <end position="21"/>
    </location>
</feature>
<dbReference type="Proteomes" id="UP000003704">
    <property type="component" value="Unassembled WGS sequence"/>
</dbReference>